<dbReference type="InterPro" id="IPR050194">
    <property type="entry name" value="Glycosyltransferase_grp1"/>
</dbReference>
<gene>
    <name evidence="3" type="ORF">FEM03_22675</name>
</gene>
<dbReference type="EMBL" id="VAUV01000025">
    <property type="protein sequence ID" value="TLD68413.1"/>
    <property type="molecule type" value="Genomic_DNA"/>
</dbReference>
<dbReference type="InterPro" id="IPR028098">
    <property type="entry name" value="Glyco_trans_4-like_N"/>
</dbReference>
<dbReference type="RefSeq" id="WP_138088604.1">
    <property type="nucleotide sequence ID" value="NZ_VAUV01000025.1"/>
</dbReference>
<dbReference type="InterPro" id="IPR001296">
    <property type="entry name" value="Glyco_trans_1"/>
</dbReference>
<feature type="domain" description="Glycosyl transferase family 1" evidence="1">
    <location>
        <begin position="201"/>
        <end position="349"/>
    </location>
</feature>
<evidence type="ECO:0000313" key="4">
    <source>
        <dbReference type="Proteomes" id="UP000306196"/>
    </source>
</evidence>
<name>A0A5R8K7V2_9BACT</name>
<dbReference type="Pfam" id="PF13579">
    <property type="entry name" value="Glyco_trans_4_4"/>
    <property type="match status" value="1"/>
</dbReference>
<organism evidence="3 4">
    <name type="scientific">Phragmitibacter flavus</name>
    <dbReference type="NCBI Taxonomy" id="2576071"/>
    <lineage>
        <taxon>Bacteria</taxon>
        <taxon>Pseudomonadati</taxon>
        <taxon>Verrucomicrobiota</taxon>
        <taxon>Verrucomicrobiia</taxon>
        <taxon>Verrucomicrobiales</taxon>
        <taxon>Verrucomicrobiaceae</taxon>
        <taxon>Phragmitibacter</taxon>
    </lineage>
</organism>
<dbReference type="SUPFAM" id="SSF53756">
    <property type="entry name" value="UDP-Glycosyltransferase/glycogen phosphorylase"/>
    <property type="match status" value="1"/>
</dbReference>
<feature type="domain" description="Glycosyltransferase subfamily 4-like N-terminal" evidence="2">
    <location>
        <begin position="15"/>
        <end position="165"/>
    </location>
</feature>
<evidence type="ECO:0000313" key="3">
    <source>
        <dbReference type="EMBL" id="TLD68413.1"/>
    </source>
</evidence>
<dbReference type="Gene3D" id="3.40.50.2000">
    <property type="entry name" value="Glycogen Phosphorylase B"/>
    <property type="match status" value="2"/>
</dbReference>
<evidence type="ECO:0000259" key="1">
    <source>
        <dbReference type="Pfam" id="PF00534"/>
    </source>
</evidence>
<dbReference type="AlphaFoldDB" id="A0A5R8K7V2"/>
<protein>
    <submittedName>
        <fullName evidence="3">Glycosyltransferase</fullName>
    </submittedName>
</protein>
<sequence>MRLLSVIFSANPASGGPVEWLRQYRSLFQKQGHVVDVACTDAPGEEWLEGWNPPVNALGPAKTSYRYSDNLLPWLREHAGKYDRVIVHGVWQYHSFAVWQALRGSGTPYHVFTHGMLDPWFKRTYPLKHLKKWLYWPWAEYRVLRDATSVLFTCEEERRLARESFWLYRCREQVINYGTSAPTGDAVLQKEAFLQAFPECAGRRCLIFLGRIHEKKGCDLLLRAFGELALREPDWQLVMAGPCKDEEYLKELKSLEGERVTWAGMLTGDLKWGALHASEAFVLPSHQENFGVAVVEALACGVPVLISDQVNIWREIVGDGAGLVAPDTLEGTRRLLEEWLGMTVDERTQMKVRAVKCFTERFEIGRATESFMKALQEGASRSS</sequence>
<evidence type="ECO:0000259" key="2">
    <source>
        <dbReference type="Pfam" id="PF13579"/>
    </source>
</evidence>
<dbReference type="PANTHER" id="PTHR45947:SF13">
    <property type="entry name" value="TRANSFERASE"/>
    <property type="match status" value="1"/>
</dbReference>
<dbReference type="OrthoDB" id="9795068at2"/>
<dbReference type="GO" id="GO:0016757">
    <property type="term" value="F:glycosyltransferase activity"/>
    <property type="evidence" value="ECO:0007669"/>
    <property type="project" value="InterPro"/>
</dbReference>
<proteinExistence type="predicted"/>
<accession>A0A5R8K7V2</accession>
<keyword evidence="3" id="KW-0808">Transferase</keyword>
<reference evidence="3 4" key="1">
    <citation type="submission" date="2019-05" db="EMBL/GenBank/DDBJ databases">
        <title>Verrucobacter flavum gen. nov., sp. nov. a new member of the family Verrucomicrobiaceae.</title>
        <authorList>
            <person name="Szuroczki S."/>
            <person name="Abbaszade G."/>
            <person name="Szabo A."/>
            <person name="Felfoldi T."/>
            <person name="Schumann P."/>
            <person name="Boka K."/>
            <person name="Keki Z."/>
            <person name="Toumi M."/>
            <person name="Toth E."/>
        </authorList>
    </citation>
    <scope>NUCLEOTIDE SEQUENCE [LARGE SCALE GENOMIC DNA]</scope>
    <source>
        <strain evidence="3 4">MG-N-17</strain>
    </source>
</reference>
<dbReference type="Pfam" id="PF00534">
    <property type="entry name" value="Glycos_transf_1"/>
    <property type="match status" value="1"/>
</dbReference>
<dbReference type="PANTHER" id="PTHR45947">
    <property type="entry name" value="SULFOQUINOVOSYL TRANSFERASE SQD2"/>
    <property type="match status" value="1"/>
</dbReference>
<keyword evidence="4" id="KW-1185">Reference proteome</keyword>
<dbReference type="Proteomes" id="UP000306196">
    <property type="component" value="Unassembled WGS sequence"/>
</dbReference>
<comment type="caution">
    <text evidence="3">The sequence shown here is derived from an EMBL/GenBank/DDBJ whole genome shotgun (WGS) entry which is preliminary data.</text>
</comment>